<dbReference type="EMBL" id="HBUF01263245">
    <property type="protein sequence ID" value="CAG6683500.1"/>
    <property type="molecule type" value="Transcribed_RNA"/>
</dbReference>
<dbReference type="EMBL" id="HBUF01648093">
    <property type="protein sequence ID" value="CAG6786404.1"/>
    <property type="molecule type" value="Transcribed_RNA"/>
</dbReference>
<organism evidence="1">
    <name type="scientific">Cacopsylla melanoneura</name>
    <dbReference type="NCBI Taxonomy" id="428564"/>
    <lineage>
        <taxon>Eukaryota</taxon>
        <taxon>Metazoa</taxon>
        <taxon>Ecdysozoa</taxon>
        <taxon>Arthropoda</taxon>
        <taxon>Hexapoda</taxon>
        <taxon>Insecta</taxon>
        <taxon>Pterygota</taxon>
        <taxon>Neoptera</taxon>
        <taxon>Paraneoptera</taxon>
        <taxon>Hemiptera</taxon>
        <taxon>Sternorrhyncha</taxon>
        <taxon>Psylloidea</taxon>
        <taxon>Psyllidae</taxon>
        <taxon>Psyllinae</taxon>
        <taxon>Cacopsylla</taxon>
    </lineage>
</organism>
<name>A0A8D8T7Y4_9HEMI</name>
<reference evidence="1" key="1">
    <citation type="submission" date="2021-05" db="EMBL/GenBank/DDBJ databases">
        <authorList>
            <person name="Alioto T."/>
            <person name="Alioto T."/>
            <person name="Gomez Garrido J."/>
        </authorList>
    </citation>
    <scope>NUCLEOTIDE SEQUENCE</scope>
</reference>
<accession>A0A8D8T7Y4</accession>
<dbReference type="AlphaFoldDB" id="A0A8D8T7Y4"/>
<dbReference type="EMBL" id="HBUF01124019">
    <property type="protein sequence ID" value="CAG6642741.1"/>
    <property type="molecule type" value="Transcribed_RNA"/>
</dbReference>
<dbReference type="EMBL" id="HBUF01263246">
    <property type="protein sequence ID" value="CAG6683501.1"/>
    <property type="molecule type" value="Transcribed_RNA"/>
</dbReference>
<proteinExistence type="predicted"/>
<protein>
    <submittedName>
        <fullName evidence="1">Uncharacterized protein</fullName>
    </submittedName>
</protein>
<sequence>MLRGRSKDTIMRSKVIGTTHNDNHVFLCKILTESRNRGDHIIELCARFNKRCNVTKCRETVSKSLRHISTHTVTEKKYSFDFDIRYFKWCSRSWCMFLPRMNSLVTHDFIQLSNQGSIKSFKLFYFFSK</sequence>
<evidence type="ECO:0000313" key="1">
    <source>
        <dbReference type="EMBL" id="CAG6683500.1"/>
    </source>
</evidence>